<keyword evidence="7 8" id="KW-0238">DNA-binding</keyword>
<accession>A0A7Y4LIT6</accession>
<keyword evidence="1 8" id="KW-0540">Nuclease</keyword>
<dbReference type="RefSeq" id="WP_087453077.1">
    <property type="nucleotide sequence ID" value="NZ_CP021417.2"/>
</dbReference>
<dbReference type="GO" id="GO:0004520">
    <property type="term" value="F:DNA endonuclease activity"/>
    <property type="evidence" value="ECO:0007669"/>
    <property type="project" value="InterPro"/>
</dbReference>
<keyword evidence="6 8" id="KW-0051">Antiviral defense</keyword>
<dbReference type="AlphaFoldDB" id="A0A7Y4LIT6"/>
<protein>
    <recommendedName>
        <fullName evidence="8">CRISPR-associated endonuclease Cas1</fullName>
        <ecNumber evidence="8">3.1.-.-</ecNumber>
    </recommendedName>
</protein>
<reference evidence="9 10" key="2">
    <citation type="journal article" date="2020" name="Antonie Van Leeuwenhoek">
        <title>Phylogenomic characterisation of a novel corynebacterial species pathogenic to animals.</title>
        <authorList>
            <person name="Moller J."/>
            <person name="Musella L."/>
            <person name="Melnikov V."/>
            <person name="Geissdorfer W."/>
            <person name="Burkovski A."/>
            <person name="Sangal V."/>
        </authorList>
    </citation>
    <scope>NUCLEOTIDE SEQUENCE [LARGE SCALE GENOMIC DNA]</scope>
    <source>
        <strain evidence="9 10">PO100/5</strain>
    </source>
</reference>
<dbReference type="PANTHER" id="PTHR34353:SF3">
    <property type="entry name" value="CRISPR-ASSOCIATED ENDONUCLEASE CAS1"/>
    <property type="match status" value="1"/>
</dbReference>
<dbReference type="Proteomes" id="UP000195652">
    <property type="component" value="Chromosome"/>
</dbReference>
<dbReference type="GO" id="GO:0046872">
    <property type="term" value="F:metal ion binding"/>
    <property type="evidence" value="ECO:0007669"/>
    <property type="project" value="UniProtKB-UniRule"/>
</dbReference>
<dbReference type="Gene3D" id="3.100.10.20">
    <property type="entry name" value="CRISPR-associated endonuclease Cas1, N-terminal domain"/>
    <property type="match status" value="1"/>
</dbReference>
<dbReference type="NCBIfam" id="TIGR00287">
    <property type="entry name" value="cas1"/>
    <property type="match status" value="1"/>
</dbReference>
<sequence length="317" mass="34514">MSYSNEALAFSTIPASEQIRLEDRVSFLYLEYCLIRQDRTGVIAVSRGDEKAPAELKDLPIKARIQLPVGGLAVLMLGPGTSISQPAATSCARAGVSVLFTGGGGVQAYSLSTPLTSSARWAIAQARLASNEAKQRTAARILYKRQLGIEEIEADSIAVMRGVEGRTIRNLYKRLSAQHKIKNFKRDTNATDPVNTNLNLGNSILYGCAASACAALGINPALGIIHRGDIRSLLFDLADLYKPTLTIPAAFKCANNDDDGSEFRRLVRSEIVNQDLLKNMIHIMMEILTPHLPERTDDRLIGGRNHEVPGHTQYGGK</sequence>
<dbReference type="InterPro" id="IPR050646">
    <property type="entry name" value="Cas1"/>
</dbReference>
<dbReference type="EMBL" id="CP021417">
    <property type="protein sequence ID" value="ARU45186.1"/>
    <property type="molecule type" value="Genomic_DNA"/>
</dbReference>
<dbReference type="KEGG" id="csil:CBE74_00165"/>
<dbReference type="InterPro" id="IPR042211">
    <property type="entry name" value="CRISPR-assoc_Cas1_N"/>
</dbReference>
<dbReference type="HAMAP" id="MF_01470">
    <property type="entry name" value="Cas1"/>
    <property type="match status" value="1"/>
</dbReference>
<gene>
    <name evidence="8" type="primary">cas1</name>
    <name evidence="9" type="synonym">cas1e</name>
    <name evidence="9" type="ORF">CBE74_00165</name>
</gene>
<evidence type="ECO:0000256" key="7">
    <source>
        <dbReference type="ARBA" id="ARBA00023125"/>
    </source>
</evidence>
<organism evidence="9 10">
    <name type="scientific">Corynebacterium silvaticum</name>
    <dbReference type="NCBI Taxonomy" id="2320431"/>
    <lineage>
        <taxon>Bacteria</taxon>
        <taxon>Bacillati</taxon>
        <taxon>Actinomycetota</taxon>
        <taxon>Actinomycetes</taxon>
        <taxon>Mycobacteriales</taxon>
        <taxon>Corynebacteriaceae</taxon>
        <taxon>Corynebacterium</taxon>
    </lineage>
</organism>
<keyword evidence="3 8" id="KW-0255">Endonuclease</keyword>
<name>A0A7Y4LIT6_9CORY</name>
<keyword evidence="8" id="KW-0464">Manganese</keyword>
<comment type="function">
    <text evidence="8">CRISPR (clustered regularly interspaced short palindromic repeat), is an adaptive immune system that provides protection against mobile genetic elements (viruses, transposable elements and conjugative plasmids). CRISPR clusters contain spacers, sequences complementary to antecedent mobile elements, and target invading nucleic acids. CRISPR clusters are transcribed and processed into CRISPR RNA (crRNA). Acts as a dsDNA endonuclease. Involved in the integration of spacer DNA into the CRISPR cassette.</text>
</comment>
<dbReference type="GO" id="GO:0051607">
    <property type="term" value="P:defense response to virus"/>
    <property type="evidence" value="ECO:0007669"/>
    <property type="project" value="UniProtKB-UniRule"/>
</dbReference>
<evidence type="ECO:0000256" key="8">
    <source>
        <dbReference type="HAMAP-Rule" id="MF_01470"/>
    </source>
</evidence>
<dbReference type="InterPro" id="IPR019851">
    <property type="entry name" value="CRISPR-assoc_Cas1_ECOLI"/>
</dbReference>
<dbReference type="InterPro" id="IPR042206">
    <property type="entry name" value="CRISPR-assoc_Cas1_C"/>
</dbReference>
<evidence type="ECO:0000256" key="2">
    <source>
        <dbReference type="ARBA" id="ARBA00022723"/>
    </source>
</evidence>
<reference evidence="9 10" key="3">
    <citation type="journal article" date="2020" name="Int. J. Syst. Evol. Microbiol.">
        <title>Corynebacterium silvaticum sp. nov., a unique group of NTTB corynebacteria in wild boar and roe deer.</title>
        <authorList>
            <person name="Dangel A."/>
            <person name="Berger A."/>
            <person name="Rau J."/>
            <person name="Eisenberg T."/>
            <person name="Kampfer P."/>
            <person name="Margos G."/>
            <person name="Contzen M."/>
            <person name="Busse H.J."/>
            <person name="Konrad R."/>
            <person name="Peters M."/>
            <person name="Sting R."/>
            <person name="Sing A."/>
        </authorList>
    </citation>
    <scope>NUCLEOTIDE SEQUENCE [LARGE SCALE GENOMIC DNA]</scope>
    <source>
        <strain evidence="9 10">PO100/5</strain>
    </source>
</reference>
<dbReference type="EC" id="3.1.-.-" evidence="8"/>
<dbReference type="Gene3D" id="1.20.120.920">
    <property type="entry name" value="CRISPR-associated endonuclease Cas1, C-terminal domain"/>
    <property type="match status" value="1"/>
</dbReference>
<comment type="cofactor">
    <cofactor evidence="8">
        <name>Mg(2+)</name>
        <dbReference type="ChEBI" id="CHEBI:18420"/>
    </cofactor>
    <cofactor evidence="8">
        <name>Mn(2+)</name>
        <dbReference type="ChEBI" id="CHEBI:29035"/>
    </cofactor>
</comment>
<reference evidence="9 10" key="1">
    <citation type="journal article" date="2014" name="BMC Vet. Res.">
        <title>First report of Corynebacterium pseudotuberculosis from caseous lymphadenitis lesions in Black Alentejano pig (Sus scrofa domesticus).</title>
        <authorList>
            <person name="Oliveira M."/>
            <person name="Barroco C."/>
            <person name="Mottola C."/>
            <person name="Santos R."/>
            <person name="Lemsaddek A."/>
            <person name="Tavares L."/>
            <person name="Semedo-Lemsaddek T."/>
        </authorList>
    </citation>
    <scope>NUCLEOTIDE SEQUENCE [LARGE SCALE GENOMIC DNA]</scope>
    <source>
        <strain evidence="9 10">PO100/5</strain>
    </source>
</reference>
<evidence type="ECO:0000256" key="1">
    <source>
        <dbReference type="ARBA" id="ARBA00022722"/>
    </source>
</evidence>
<feature type="binding site" evidence="8">
    <location>
        <position position="239"/>
    </location>
    <ligand>
        <name>Mn(2+)</name>
        <dbReference type="ChEBI" id="CHEBI:29035"/>
    </ligand>
</feature>
<dbReference type="Pfam" id="PF01867">
    <property type="entry name" value="Cas_Cas1"/>
    <property type="match status" value="1"/>
</dbReference>
<comment type="subunit">
    <text evidence="8">Homodimer, forms a heterotetramer with a Cas2 homodimer.</text>
</comment>
<dbReference type="OrthoDB" id="9777847at2"/>
<keyword evidence="10" id="KW-1185">Reference proteome</keyword>
<comment type="similarity">
    <text evidence="8">Belongs to the CRISPR-associated endonuclease Cas1 family.</text>
</comment>
<dbReference type="InterPro" id="IPR002729">
    <property type="entry name" value="CRISPR-assoc_Cas1"/>
</dbReference>
<evidence type="ECO:0000256" key="5">
    <source>
        <dbReference type="ARBA" id="ARBA00022842"/>
    </source>
</evidence>
<keyword evidence="2 8" id="KW-0479">Metal-binding</keyword>
<dbReference type="GO" id="GO:0003677">
    <property type="term" value="F:DNA binding"/>
    <property type="evidence" value="ECO:0007669"/>
    <property type="project" value="UniProtKB-KW"/>
</dbReference>
<keyword evidence="4 8" id="KW-0378">Hydrolase</keyword>
<proteinExistence type="inferred from homology"/>
<reference evidence="9 10" key="4">
    <citation type="journal article" date="2020" name="PLoS ONE">
        <title>Taxonomic classification of strain PO100/5 shows a broader geographic distribution and genetic markers of the recently described Corynebacterium silvaticum.</title>
        <authorList>
            <person name="Viana M.V.C."/>
            <person name="Profeta R."/>
            <person name="da Silva A.L."/>
            <person name="Hurtado R."/>
            <person name="Cerqueira J.C."/>
            <person name="Ribeiro B.F.S."/>
            <person name="Almeida M.O."/>
            <person name="Morais-Rodrigues F."/>
            <person name="Soares S.C."/>
            <person name="Oliveira M."/>
            <person name="Tavares L."/>
            <person name="Figueiredo H."/>
            <person name="Wattam A.R."/>
            <person name="Barh D."/>
            <person name="Ghosh P."/>
            <person name="Silva A."/>
            <person name="Azevedo V."/>
        </authorList>
    </citation>
    <scope>NUCLEOTIDE SEQUENCE [LARGE SCALE GENOMIC DNA]</scope>
    <source>
        <strain evidence="9 10">PO100/5</strain>
    </source>
</reference>
<evidence type="ECO:0000256" key="4">
    <source>
        <dbReference type="ARBA" id="ARBA00022801"/>
    </source>
</evidence>
<dbReference type="PANTHER" id="PTHR34353">
    <property type="entry name" value="CRISPR-ASSOCIATED ENDONUCLEASE CAS1 1"/>
    <property type="match status" value="1"/>
</dbReference>
<dbReference type="GeneID" id="75006719"/>
<feature type="binding site" evidence="8">
    <location>
        <position position="164"/>
    </location>
    <ligand>
        <name>Mn(2+)</name>
        <dbReference type="ChEBI" id="CHEBI:29035"/>
    </ligand>
</feature>
<dbReference type="NCBIfam" id="TIGR03638">
    <property type="entry name" value="cas1_ECOLI"/>
    <property type="match status" value="1"/>
</dbReference>
<evidence type="ECO:0000256" key="3">
    <source>
        <dbReference type="ARBA" id="ARBA00022759"/>
    </source>
</evidence>
<dbReference type="GO" id="GO:0016787">
    <property type="term" value="F:hydrolase activity"/>
    <property type="evidence" value="ECO:0007669"/>
    <property type="project" value="UniProtKB-KW"/>
</dbReference>
<evidence type="ECO:0000313" key="10">
    <source>
        <dbReference type="Proteomes" id="UP000195652"/>
    </source>
</evidence>
<evidence type="ECO:0000256" key="6">
    <source>
        <dbReference type="ARBA" id="ARBA00023118"/>
    </source>
</evidence>
<keyword evidence="5 8" id="KW-0460">Magnesium</keyword>
<feature type="binding site" evidence="8">
    <location>
        <position position="226"/>
    </location>
    <ligand>
        <name>Mn(2+)</name>
        <dbReference type="ChEBI" id="CHEBI:29035"/>
    </ligand>
</feature>
<dbReference type="GO" id="GO:0043571">
    <property type="term" value="P:maintenance of CRISPR repeat elements"/>
    <property type="evidence" value="ECO:0007669"/>
    <property type="project" value="UniProtKB-UniRule"/>
</dbReference>
<evidence type="ECO:0000313" key="9">
    <source>
        <dbReference type="EMBL" id="ARU45186.1"/>
    </source>
</evidence>